<dbReference type="Pfam" id="PF01263">
    <property type="entry name" value="Aldose_epim"/>
    <property type="match status" value="1"/>
</dbReference>
<dbReference type="EMBL" id="FRAA01000003">
    <property type="protein sequence ID" value="SHK15457.1"/>
    <property type="molecule type" value="Genomic_DNA"/>
</dbReference>
<dbReference type="GO" id="GO:0005975">
    <property type="term" value="P:carbohydrate metabolic process"/>
    <property type="evidence" value="ECO:0007669"/>
    <property type="project" value="InterPro"/>
</dbReference>
<dbReference type="InterPro" id="IPR008183">
    <property type="entry name" value="Aldose_1/G6P_1-epimerase"/>
</dbReference>
<dbReference type="SUPFAM" id="SSF74650">
    <property type="entry name" value="Galactose mutarotase-like"/>
    <property type="match status" value="1"/>
</dbReference>
<dbReference type="AlphaFoldDB" id="A0A1M6Q5P1"/>
<evidence type="ECO:0000256" key="2">
    <source>
        <dbReference type="ARBA" id="ARBA00011245"/>
    </source>
</evidence>
<dbReference type="Gene3D" id="2.70.98.10">
    <property type="match status" value="1"/>
</dbReference>
<dbReference type="RefSeq" id="WP_073122168.1">
    <property type="nucleotide sequence ID" value="NZ_FRAA01000003.1"/>
</dbReference>
<dbReference type="InterPro" id="IPR011013">
    <property type="entry name" value="Gal_mutarotase_sf_dom"/>
</dbReference>
<dbReference type="STRING" id="156994.SAMN04488028_103178"/>
<keyword evidence="5" id="KW-1185">Reference proteome</keyword>
<organism evidence="4 5">
    <name type="scientific">Reichenbachiella agariperforans</name>
    <dbReference type="NCBI Taxonomy" id="156994"/>
    <lineage>
        <taxon>Bacteria</taxon>
        <taxon>Pseudomonadati</taxon>
        <taxon>Bacteroidota</taxon>
        <taxon>Cytophagia</taxon>
        <taxon>Cytophagales</taxon>
        <taxon>Reichenbachiellaceae</taxon>
        <taxon>Reichenbachiella</taxon>
    </lineage>
</organism>
<keyword evidence="3" id="KW-0106">Calcium</keyword>
<evidence type="ECO:0000313" key="4">
    <source>
        <dbReference type="EMBL" id="SHK15457.1"/>
    </source>
</evidence>
<reference evidence="5" key="1">
    <citation type="submission" date="2016-11" db="EMBL/GenBank/DDBJ databases">
        <authorList>
            <person name="Varghese N."/>
            <person name="Submissions S."/>
        </authorList>
    </citation>
    <scope>NUCLEOTIDE SEQUENCE [LARGE SCALE GENOMIC DNA]</scope>
    <source>
        <strain evidence="5">DSM 26134</strain>
    </source>
</reference>
<dbReference type="Proteomes" id="UP000184474">
    <property type="component" value="Unassembled WGS sequence"/>
</dbReference>
<comment type="cofactor">
    <cofactor evidence="1">
        <name>Ca(2+)</name>
        <dbReference type="ChEBI" id="CHEBI:29108"/>
    </cofactor>
</comment>
<proteinExistence type="predicted"/>
<evidence type="ECO:0000313" key="5">
    <source>
        <dbReference type="Proteomes" id="UP000184474"/>
    </source>
</evidence>
<dbReference type="GO" id="GO:0016853">
    <property type="term" value="F:isomerase activity"/>
    <property type="evidence" value="ECO:0007669"/>
    <property type="project" value="InterPro"/>
</dbReference>
<sequence>MYEVKKAPIGRFEAYRLTNTATGEYLEVLSGFGAGINDLVVENGKGDLVSIIDGYRSEEEVMRTHHSAFKGSKLSPFPNRLTAGQYSFEGEDYQMIVNEIDRNNNLHALLHCRPFEVVDTVDGSDNCQLVLRYQYLGTDQGYPFAYAMTVTISFGKEGTRFDTSIENIGQGSMPIGDGWHPYFQFDNGVGQLTLEMGAAKRIFSLAGNAVSDTHGFESGQELVDMALDDCFQVTDTNVPFVVSMTDPSNEMKVQLFQEKEYGYCQIYSPDSRKTLAVEPVTCPPNAFNTGESLVVLKPNEKWELGFGIKVLKTQ</sequence>
<accession>A0A1M6Q5P1</accession>
<protein>
    <submittedName>
        <fullName evidence="4">Aldose 1-epimerase</fullName>
    </submittedName>
</protein>
<evidence type="ECO:0000256" key="1">
    <source>
        <dbReference type="ARBA" id="ARBA00001913"/>
    </source>
</evidence>
<name>A0A1M6Q5P1_REIAG</name>
<gene>
    <name evidence="4" type="ORF">SAMN04488028_103178</name>
</gene>
<evidence type="ECO:0000256" key="3">
    <source>
        <dbReference type="ARBA" id="ARBA00022837"/>
    </source>
</evidence>
<dbReference type="InterPro" id="IPR014718">
    <property type="entry name" value="GH-type_carb-bd"/>
</dbReference>
<dbReference type="GO" id="GO:0030246">
    <property type="term" value="F:carbohydrate binding"/>
    <property type="evidence" value="ECO:0007669"/>
    <property type="project" value="InterPro"/>
</dbReference>
<comment type="subunit">
    <text evidence="2">Monomer.</text>
</comment>